<dbReference type="RefSeq" id="WP_204868783.1">
    <property type="nucleotide sequence ID" value="NZ_JAFBBK010000001.1"/>
</dbReference>
<dbReference type="SUPFAM" id="SSF110857">
    <property type="entry name" value="Gamma-glutamyl cyclotransferase-like"/>
    <property type="match status" value="1"/>
</dbReference>
<dbReference type="InterPro" id="IPR036568">
    <property type="entry name" value="GGCT-like_sf"/>
</dbReference>
<dbReference type="Gene3D" id="3.10.490.10">
    <property type="entry name" value="Gamma-glutamyl cyclotransferase-like"/>
    <property type="match status" value="1"/>
</dbReference>
<dbReference type="Proteomes" id="UP000703038">
    <property type="component" value="Unassembled WGS sequence"/>
</dbReference>
<evidence type="ECO:0000313" key="3">
    <source>
        <dbReference type="Proteomes" id="UP000703038"/>
    </source>
</evidence>
<sequence length="128" mass="14059">MALVTMFVNGQAMSGGTLNDALHRARLLGPAVTAPKYQFFSLRDEFPGLHPVSSGGHAVPGELYEVEYDVLREELLPREPEELELGVIELADGGGSLSMRMRREALDRSDVTDISELGGWLAYRATLR</sequence>
<protein>
    <submittedName>
        <fullName evidence="2">Gamma-glutamylcyclotransferase (GGCT)/AIG2-like uncharacterized protein YtfP</fullName>
    </submittedName>
</protein>
<evidence type="ECO:0000259" key="1">
    <source>
        <dbReference type="Pfam" id="PF21986"/>
    </source>
</evidence>
<comment type="caution">
    <text evidence="2">The sequence shown here is derived from an EMBL/GenBank/DDBJ whole genome shotgun (WGS) entry which is preliminary data.</text>
</comment>
<dbReference type="Pfam" id="PF21986">
    <property type="entry name" value="AH_C"/>
    <property type="match status" value="1"/>
</dbReference>
<evidence type="ECO:0000313" key="2">
    <source>
        <dbReference type="EMBL" id="MBM7415816.1"/>
    </source>
</evidence>
<reference evidence="2 3" key="1">
    <citation type="submission" date="2021-01" db="EMBL/GenBank/DDBJ databases">
        <title>Genomics of switchgrass bacterial isolates.</title>
        <authorList>
            <person name="Shade A."/>
        </authorList>
    </citation>
    <scope>NUCLEOTIDE SEQUENCE [LARGE SCALE GENOMIC DNA]</scope>
    <source>
        <strain evidence="2 3">PvP111</strain>
    </source>
</reference>
<proteinExistence type="predicted"/>
<organism evidence="2 3">
    <name type="scientific">Rhodococcoides corynebacterioides</name>
    <dbReference type="NCBI Taxonomy" id="53972"/>
    <lineage>
        <taxon>Bacteria</taxon>
        <taxon>Bacillati</taxon>
        <taxon>Actinomycetota</taxon>
        <taxon>Actinomycetes</taxon>
        <taxon>Mycobacteriales</taxon>
        <taxon>Nocardiaceae</taxon>
        <taxon>Rhodococcoides</taxon>
    </lineage>
</organism>
<feature type="domain" description="Allophanate hydrolase C-terminal" evidence="1">
    <location>
        <begin position="4"/>
        <end position="124"/>
    </location>
</feature>
<gene>
    <name evidence="2" type="ORF">JOE42_002549</name>
</gene>
<dbReference type="InterPro" id="IPR053844">
    <property type="entry name" value="AH_C"/>
</dbReference>
<dbReference type="EMBL" id="JAFBBK010000001">
    <property type="protein sequence ID" value="MBM7415816.1"/>
    <property type="molecule type" value="Genomic_DNA"/>
</dbReference>
<dbReference type="InterPro" id="IPR013024">
    <property type="entry name" value="GGCT-like"/>
</dbReference>
<dbReference type="CDD" id="cd06661">
    <property type="entry name" value="GGCT_like"/>
    <property type="match status" value="1"/>
</dbReference>
<keyword evidence="3" id="KW-1185">Reference proteome</keyword>
<name>A0ABS2KWZ8_9NOCA</name>
<accession>A0ABS2KWZ8</accession>